<feature type="compositionally biased region" description="Low complexity" evidence="6">
    <location>
        <begin position="34"/>
        <end position="45"/>
    </location>
</feature>
<feature type="compositionally biased region" description="Pro residues" evidence="6">
    <location>
        <begin position="1"/>
        <end position="10"/>
    </location>
</feature>
<sequence>MPPPPPPMQPPYTDHPTLEPNSDTQPEGPGHTNSISGTSSSTIMGVRQRVCRRTSAVCEFFDEEISMVDGVRKVTARGKMCHKELTGEAKGGTGHLKRHLDAHNKADATSASSLAVQTQLRFNTDGTVSNFVYDPCVQREGLCRLIASNDLPLGFGETDGFVKYIQTCHNPNYRPVSIQTTSRDLKKLYQTGKDKIKDDFSTCTFSVSLTSDIWTGGAKQDYISVVAHYVNEYWHLQKIVIGFELIDVSHSGPNIAQAILEVVNDFALADKVFAITLDNASADMSAMNTLTPIFSVYVASFLMHQRCAYHIVNLIAKGVLHLCEPHVEYIHTAISYLSFSTQWISNYKRYCITIS</sequence>
<evidence type="ECO:0000313" key="8">
    <source>
        <dbReference type="Proteomes" id="UP000011116"/>
    </source>
</evidence>
<keyword evidence="3" id="KW-0863">Zinc-finger</keyword>
<keyword evidence="4" id="KW-0862">Zinc</keyword>
<evidence type="ECO:0000313" key="7">
    <source>
        <dbReference type="EnsemblPlants" id="HORVU.MOREX.r3.4HG0384050.1.CDS1"/>
    </source>
</evidence>
<name>A0A8I7BCH2_HORVV</name>
<dbReference type="InterPro" id="IPR012337">
    <property type="entry name" value="RNaseH-like_sf"/>
</dbReference>
<dbReference type="InterPro" id="IPR052035">
    <property type="entry name" value="ZnF_BED_domain_contain"/>
</dbReference>
<dbReference type="SMART" id="SM00614">
    <property type="entry name" value="ZnF_BED"/>
    <property type="match status" value="1"/>
</dbReference>
<proteinExistence type="predicted"/>
<dbReference type="Proteomes" id="UP000011116">
    <property type="component" value="Chromosome 4H"/>
</dbReference>
<protein>
    <submittedName>
        <fullName evidence="7">Uncharacterized protein</fullName>
    </submittedName>
</protein>
<evidence type="ECO:0000256" key="5">
    <source>
        <dbReference type="ARBA" id="ARBA00023242"/>
    </source>
</evidence>
<evidence type="ECO:0000256" key="3">
    <source>
        <dbReference type="ARBA" id="ARBA00022771"/>
    </source>
</evidence>
<accession>A0A8I7BCH2</accession>
<dbReference type="EnsemblPlants" id="HORVU.MOREX.r3.4HG0384050.1">
    <property type="protein sequence ID" value="HORVU.MOREX.r3.4HG0384050.1.CDS1"/>
    <property type="gene ID" value="HORVU.MOREX.r3.4HG0384050"/>
</dbReference>
<evidence type="ECO:0000256" key="1">
    <source>
        <dbReference type="ARBA" id="ARBA00004123"/>
    </source>
</evidence>
<reference evidence="7" key="3">
    <citation type="submission" date="2022-01" db="UniProtKB">
        <authorList>
            <consortium name="EnsemblPlants"/>
        </authorList>
    </citation>
    <scope>IDENTIFICATION</scope>
    <source>
        <strain evidence="7">subsp. vulgare</strain>
    </source>
</reference>
<reference evidence="7" key="2">
    <citation type="submission" date="2020-10" db="EMBL/GenBank/DDBJ databases">
        <authorList>
            <person name="Scholz U."/>
            <person name="Mascher M."/>
            <person name="Fiebig A."/>
        </authorList>
    </citation>
    <scope>NUCLEOTIDE SEQUENCE [LARGE SCALE GENOMIC DNA]</scope>
    <source>
        <strain evidence="7">cv. Morex</strain>
    </source>
</reference>
<evidence type="ECO:0000256" key="6">
    <source>
        <dbReference type="SAM" id="MobiDB-lite"/>
    </source>
</evidence>
<dbReference type="PANTHER" id="PTHR46481:SF10">
    <property type="entry name" value="ZINC FINGER BED DOMAIN-CONTAINING PROTEIN 39"/>
    <property type="match status" value="1"/>
</dbReference>
<keyword evidence="2" id="KW-0479">Metal-binding</keyword>
<dbReference type="GO" id="GO:0005634">
    <property type="term" value="C:nucleus"/>
    <property type="evidence" value="ECO:0007669"/>
    <property type="project" value="UniProtKB-SubCell"/>
</dbReference>
<keyword evidence="8" id="KW-1185">Reference proteome</keyword>
<evidence type="ECO:0000256" key="2">
    <source>
        <dbReference type="ARBA" id="ARBA00022723"/>
    </source>
</evidence>
<evidence type="ECO:0000256" key="4">
    <source>
        <dbReference type="ARBA" id="ARBA00022833"/>
    </source>
</evidence>
<comment type="subcellular location">
    <subcellularLocation>
        <location evidence="1">Nucleus</location>
    </subcellularLocation>
</comment>
<organism evidence="7 8">
    <name type="scientific">Hordeum vulgare subsp. vulgare</name>
    <name type="common">Domesticated barley</name>
    <dbReference type="NCBI Taxonomy" id="112509"/>
    <lineage>
        <taxon>Eukaryota</taxon>
        <taxon>Viridiplantae</taxon>
        <taxon>Streptophyta</taxon>
        <taxon>Embryophyta</taxon>
        <taxon>Tracheophyta</taxon>
        <taxon>Spermatophyta</taxon>
        <taxon>Magnoliopsida</taxon>
        <taxon>Liliopsida</taxon>
        <taxon>Poales</taxon>
        <taxon>Poaceae</taxon>
        <taxon>BOP clade</taxon>
        <taxon>Pooideae</taxon>
        <taxon>Triticodae</taxon>
        <taxon>Triticeae</taxon>
        <taxon>Hordeinae</taxon>
        <taxon>Hordeum</taxon>
    </lineage>
</organism>
<dbReference type="PANTHER" id="PTHR46481">
    <property type="entry name" value="ZINC FINGER BED DOMAIN-CONTAINING PROTEIN 4"/>
    <property type="match status" value="1"/>
</dbReference>
<dbReference type="SUPFAM" id="SSF53098">
    <property type="entry name" value="Ribonuclease H-like"/>
    <property type="match status" value="1"/>
</dbReference>
<dbReference type="Gramene" id="HORVU.MOREX.r3.4HG0384050.1">
    <property type="protein sequence ID" value="HORVU.MOREX.r3.4HG0384050.1.CDS1"/>
    <property type="gene ID" value="HORVU.MOREX.r3.4HG0384050"/>
</dbReference>
<dbReference type="GO" id="GO:0008270">
    <property type="term" value="F:zinc ion binding"/>
    <property type="evidence" value="ECO:0007669"/>
    <property type="project" value="UniProtKB-KW"/>
</dbReference>
<reference evidence="8" key="1">
    <citation type="journal article" date="2012" name="Nature">
        <title>A physical, genetic and functional sequence assembly of the barley genome.</title>
        <authorList>
            <consortium name="The International Barley Genome Sequencing Consortium"/>
            <person name="Mayer K.F."/>
            <person name="Waugh R."/>
            <person name="Brown J.W."/>
            <person name="Schulman A."/>
            <person name="Langridge P."/>
            <person name="Platzer M."/>
            <person name="Fincher G.B."/>
            <person name="Muehlbauer G.J."/>
            <person name="Sato K."/>
            <person name="Close T.J."/>
            <person name="Wise R.P."/>
            <person name="Stein N."/>
        </authorList>
    </citation>
    <scope>NUCLEOTIDE SEQUENCE [LARGE SCALE GENOMIC DNA]</scope>
    <source>
        <strain evidence="8">cv. Morex</strain>
    </source>
</reference>
<keyword evidence="5" id="KW-0539">Nucleus</keyword>
<dbReference type="AlphaFoldDB" id="A0A8I7BCH2"/>
<feature type="region of interest" description="Disordered" evidence="6">
    <location>
        <begin position="1"/>
        <end position="46"/>
    </location>
</feature>